<protein>
    <submittedName>
        <fullName evidence="2">Uncharacterized protein</fullName>
    </submittedName>
</protein>
<dbReference type="EMBL" id="MU842832">
    <property type="protein sequence ID" value="KAK2032326.1"/>
    <property type="molecule type" value="Genomic_DNA"/>
</dbReference>
<accession>A0AAD9HNF9</accession>
<organism evidence="2 3">
    <name type="scientific">Colletotrichum zoysiae</name>
    <dbReference type="NCBI Taxonomy" id="1216348"/>
    <lineage>
        <taxon>Eukaryota</taxon>
        <taxon>Fungi</taxon>
        <taxon>Dikarya</taxon>
        <taxon>Ascomycota</taxon>
        <taxon>Pezizomycotina</taxon>
        <taxon>Sordariomycetes</taxon>
        <taxon>Hypocreomycetidae</taxon>
        <taxon>Glomerellales</taxon>
        <taxon>Glomerellaceae</taxon>
        <taxon>Colletotrichum</taxon>
        <taxon>Colletotrichum graminicola species complex</taxon>
    </lineage>
</organism>
<name>A0AAD9HNF9_9PEZI</name>
<reference evidence="2" key="1">
    <citation type="submission" date="2021-06" db="EMBL/GenBank/DDBJ databases">
        <title>Comparative genomics, transcriptomics and evolutionary studies reveal genomic signatures of adaptation to plant cell wall in hemibiotrophic fungi.</title>
        <authorList>
            <consortium name="DOE Joint Genome Institute"/>
            <person name="Baroncelli R."/>
            <person name="Diaz J.F."/>
            <person name="Benocci T."/>
            <person name="Peng M."/>
            <person name="Battaglia E."/>
            <person name="Haridas S."/>
            <person name="Andreopoulos W."/>
            <person name="Labutti K."/>
            <person name="Pangilinan J."/>
            <person name="Floch G.L."/>
            <person name="Makela M.R."/>
            <person name="Henrissat B."/>
            <person name="Grigoriev I.V."/>
            <person name="Crouch J.A."/>
            <person name="De Vries R.P."/>
            <person name="Sukno S.A."/>
            <person name="Thon M.R."/>
        </authorList>
    </citation>
    <scope>NUCLEOTIDE SEQUENCE</scope>
    <source>
        <strain evidence="2">MAFF235873</strain>
    </source>
</reference>
<gene>
    <name evidence="2" type="ORF">LX32DRAFT_210033</name>
</gene>
<feature type="region of interest" description="Disordered" evidence="1">
    <location>
        <begin position="1"/>
        <end position="88"/>
    </location>
</feature>
<dbReference type="AlphaFoldDB" id="A0AAD9HNF9"/>
<proteinExistence type="predicted"/>
<dbReference type="Proteomes" id="UP001232148">
    <property type="component" value="Unassembled WGS sequence"/>
</dbReference>
<feature type="compositionally biased region" description="Basic residues" evidence="1">
    <location>
        <begin position="1"/>
        <end position="10"/>
    </location>
</feature>
<evidence type="ECO:0000256" key="1">
    <source>
        <dbReference type="SAM" id="MobiDB-lite"/>
    </source>
</evidence>
<keyword evidence="3" id="KW-1185">Reference proteome</keyword>
<evidence type="ECO:0000313" key="3">
    <source>
        <dbReference type="Proteomes" id="UP001232148"/>
    </source>
</evidence>
<comment type="caution">
    <text evidence="2">The sequence shown here is derived from an EMBL/GenBank/DDBJ whole genome shotgun (WGS) entry which is preliminary data.</text>
</comment>
<sequence>MSPTCHRRSRPHDTPPFQSPFVSRPGHNRHDAKVVQTHGQHPTRARTHPLLLHRRALAGSPAPRRHSHTFASIRKPGQPASHPTHIRLPRQEHSLTQPEGCRFHHRFVPPFTYTVHPPPSHCLIAC</sequence>
<evidence type="ECO:0000313" key="2">
    <source>
        <dbReference type="EMBL" id="KAK2032326.1"/>
    </source>
</evidence>
<feature type="compositionally biased region" description="Basic residues" evidence="1">
    <location>
        <begin position="41"/>
        <end position="56"/>
    </location>
</feature>